<dbReference type="Proteomes" id="UP001221217">
    <property type="component" value="Unassembled WGS sequence"/>
</dbReference>
<comment type="similarity">
    <text evidence="2">Belongs to the bacterial solute-binding protein 2 family.</text>
</comment>
<accession>A0AAJ1MP37</accession>
<dbReference type="GO" id="GO:0030246">
    <property type="term" value="F:carbohydrate binding"/>
    <property type="evidence" value="ECO:0007669"/>
    <property type="project" value="TreeGrafter"/>
</dbReference>
<dbReference type="CDD" id="cd01540">
    <property type="entry name" value="PBP1_arabinose_binding"/>
    <property type="match status" value="1"/>
</dbReference>
<dbReference type="InterPro" id="IPR001761">
    <property type="entry name" value="Peripla_BP/Lac1_sug-bd_dom"/>
</dbReference>
<evidence type="ECO:0000256" key="1">
    <source>
        <dbReference type="ARBA" id="ARBA00004196"/>
    </source>
</evidence>
<dbReference type="InterPro" id="IPR050555">
    <property type="entry name" value="Bact_Solute-Bind_Prot2"/>
</dbReference>
<keyword evidence="4" id="KW-0732">Signal</keyword>
<dbReference type="GO" id="GO:0042882">
    <property type="term" value="P:L-arabinose transmembrane transport"/>
    <property type="evidence" value="ECO:0007669"/>
    <property type="project" value="InterPro"/>
</dbReference>
<dbReference type="GO" id="GO:0030288">
    <property type="term" value="C:outer membrane-bounded periplasmic space"/>
    <property type="evidence" value="ECO:0007669"/>
    <property type="project" value="TreeGrafter"/>
</dbReference>
<dbReference type="PANTHER" id="PTHR30036">
    <property type="entry name" value="D-XYLOSE-BINDING PERIPLASMIC PROTEIN"/>
    <property type="match status" value="1"/>
</dbReference>
<evidence type="ECO:0000259" key="5">
    <source>
        <dbReference type="Pfam" id="PF00532"/>
    </source>
</evidence>
<dbReference type="SUPFAM" id="SSF53822">
    <property type="entry name" value="Periplasmic binding protein-like I"/>
    <property type="match status" value="1"/>
</dbReference>
<dbReference type="InterPro" id="IPR028082">
    <property type="entry name" value="Peripla_BP_I"/>
</dbReference>
<evidence type="ECO:0000313" key="7">
    <source>
        <dbReference type="Proteomes" id="UP001221217"/>
    </source>
</evidence>
<evidence type="ECO:0000256" key="3">
    <source>
        <dbReference type="PIRSR" id="PIRSR002816-1"/>
    </source>
</evidence>
<dbReference type="PIRSF" id="PIRSF002816">
    <property type="entry name" value="AraF"/>
    <property type="match status" value="1"/>
</dbReference>
<reference evidence="6 7" key="1">
    <citation type="submission" date="2022-12" db="EMBL/GenBank/DDBJ databases">
        <title>Metagenome assembled genome from gulf of manar.</title>
        <authorList>
            <person name="Kohli P."/>
            <person name="Pk S."/>
            <person name="Venkata Ramana C."/>
            <person name="Sasikala C."/>
        </authorList>
    </citation>
    <scope>NUCLEOTIDE SEQUENCE [LARGE SCALE GENOMIC DNA]</scope>
    <source>
        <strain evidence="6">JB008</strain>
    </source>
</reference>
<name>A0AAJ1MP37_9SPIO</name>
<dbReference type="Gene3D" id="3.40.50.2300">
    <property type="match status" value="2"/>
</dbReference>
<dbReference type="PANTHER" id="PTHR30036:SF6">
    <property type="entry name" value="L-ARABINOSE-BINDING PERIPLASMIC PROTEIN"/>
    <property type="match status" value="1"/>
</dbReference>
<organism evidence="6 7">
    <name type="scientific">Candidatus Thalassospirochaeta sargassi</name>
    <dbReference type="NCBI Taxonomy" id="3119039"/>
    <lineage>
        <taxon>Bacteria</taxon>
        <taxon>Pseudomonadati</taxon>
        <taxon>Spirochaetota</taxon>
        <taxon>Spirochaetia</taxon>
        <taxon>Spirochaetales</taxon>
        <taxon>Spirochaetaceae</taxon>
        <taxon>Candidatus Thalassospirochaeta</taxon>
    </lineage>
</organism>
<feature type="chain" id="PRO_5042479017" evidence="4">
    <location>
        <begin position="22"/>
        <end position="337"/>
    </location>
</feature>
<evidence type="ECO:0000256" key="4">
    <source>
        <dbReference type="SAM" id="SignalP"/>
    </source>
</evidence>
<feature type="signal peptide" evidence="4">
    <location>
        <begin position="1"/>
        <end position="21"/>
    </location>
</feature>
<protein>
    <submittedName>
        <fullName evidence="6">Arabinose ABC transporter substrate-binding protein</fullName>
    </submittedName>
</protein>
<proteinExistence type="inferred from homology"/>
<comment type="subcellular location">
    <subcellularLocation>
        <location evidence="1">Cell envelope</location>
    </subcellularLocation>
</comment>
<feature type="domain" description="Periplasmic binding protein/LacI sugar binding" evidence="5">
    <location>
        <begin position="35"/>
        <end position="316"/>
    </location>
</feature>
<comment type="caution">
    <text evidence="6">The sequence shown here is derived from an EMBL/GenBank/DDBJ whole genome shotgun (WGS) entry which is preliminary data.</text>
</comment>
<evidence type="ECO:0000256" key="2">
    <source>
        <dbReference type="ARBA" id="ARBA00007639"/>
    </source>
</evidence>
<dbReference type="Pfam" id="PF00532">
    <property type="entry name" value="Peripla_BP_1"/>
    <property type="match status" value="1"/>
</dbReference>
<gene>
    <name evidence="6" type="ORF">PQJ61_18025</name>
</gene>
<feature type="site" description="The binding site for the sugar molecule has not yet been established, but C-87 may be involved" evidence="3">
    <location>
        <position position="95"/>
    </location>
</feature>
<evidence type="ECO:0000313" key="6">
    <source>
        <dbReference type="EMBL" id="MDC7228665.1"/>
    </source>
</evidence>
<dbReference type="AlphaFoldDB" id="A0AAJ1MP37"/>
<dbReference type="InterPro" id="IPR026266">
    <property type="entry name" value="AraF"/>
</dbReference>
<sequence>MKKSLILALLIIVTLTGAIFAAGQQEAGGSADEVKIGFLVKMPEEPWFQNEWMFAQAAGADYGFKVLEIGTQDGEKVLAAIDNIAAQGAQGFVICTPDVKLGSAIVAKAEANKLKVFSVDDRLVGADGSPIESVPHMGISAYEIGKQVGYTMAEQMEARGWKQEETGFMRISFNELPTAVDRTTGMTDALLEKGFDEAYVFESPEKTTDTEGGFNAANITITKNPQIKHWLVGGLNDEAALGAIRAMEGNGFAVEDICGVGIGGSGTAVSEFQKEEVTGFYATALISPKRHGYETSEYLYKWITEGVEPPATTWTTAVMIGRDNYVEEMKANGLWNE</sequence>
<dbReference type="EMBL" id="JAQQAL010000053">
    <property type="protein sequence ID" value="MDC7228665.1"/>
    <property type="molecule type" value="Genomic_DNA"/>
</dbReference>